<dbReference type="SUPFAM" id="SSF46934">
    <property type="entry name" value="UBA-like"/>
    <property type="match status" value="1"/>
</dbReference>
<dbReference type="InterPro" id="IPR009060">
    <property type="entry name" value="UBA-like_sf"/>
</dbReference>
<proteinExistence type="predicted"/>
<sequence length="110" mass="12155">MLESVAVVTAMEKQGMVSSFLEIAVGQSAETARQFLEATSWKLEEAIQLFYVGNEEKPHSSSSSRVAPAAVNKDSTTTARNDDIDHDDPSPTSYTCYQRSFIWSYVIKNG</sequence>
<accession>A0AAP0J9Q4</accession>
<organism evidence="2 3">
    <name type="scientific">Stephania yunnanensis</name>
    <dbReference type="NCBI Taxonomy" id="152371"/>
    <lineage>
        <taxon>Eukaryota</taxon>
        <taxon>Viridiplantae</taxon>
        <taxon>Streptophyta</taxon>
        <taxon>Embryophyta</taxon>
        <taxon>Tracheophyta</taxon>
        <taxon>Spermatophyta</taxon>
        <taxon>Magnoliopsida</taxon>
        <taxon>Ranunculales</taxon>
        <taxon>Menispermaceae</taxon>
        <taxon>Menispermoideae</taxon>
        <taxon>Cissampelideae</taxon>
        <taxon>Stephania</taxon>
    </lineage>
</organism>
<dbReference type="AlphaFoldDB" id="A0AAP0J9Q4"/>
<name>A0AAP0J9Q4_9MAGN</name>
<feature type="region of interest" description="Disordered" evidence="1">
    <location>
        <begin position="56"/>
        <end position="94"/>
    </location>
</feature>
<protein>
    <submittedName>
        <fullName evidence="2">Uncharacterized protein</fullName>
    </submittedName>
</protein>
<dbReference type="CDD" id="cd14273">
    <property type="entry name" value="UBA_TAP-C_like"/>
    <property type="match status" value="1"/>
</dbReference>
<keyword evidence="3" id="KW-1185">Reference proteome</keyword>
<evidence type="ECO:0000313" key="3">
    <source>
        <dbReference type="Proteomes" id="UP001420932"/>
    </source>
</evidence>
<dbReference type="Proteomes" id="UP001420932">
    <property type="component" value="Unassembled WGS sequence"/>
</dbReference>
<evidence type="ECO:0000256" key="1">
    <source>
        <dbReference type="SAM" id="MobiDB-lite"/>
    </source>
</evidence>
<dbReference type="EMBL" id="JBBNAF010000007">
    <property type="protein sequence ID" value="KAK9128913.1"/>
    <property type="molecule type" value="Genomic_DNA"/>
</dbReference>
<comment type="caution">
    <text evidence="2">The sequence shown here is derived from an EMBL/GenBank/DDBJ whole genome shotgun (WGS) entry which is preliminary data.</text>
</comment>
<reference evidence="2 3" key="1">
    <citation type="submission" date="2024-01" db="EMBL/GenBank/DDBJ databases">
        <title>Genome assemblies of Stephania.</title>
        <authorList>
            <person name="Yang L."/>
        </authorList>
    </citation>
    <scope>NUCLEOTIDE SEQUENCE [LARGE SCALE GENOMIC DNA]</scope>
    <source>
        <strain evidence="2">YNDBR</strain>
        <tissue evidence="2">Leaf</tissue>
    </source>
</reference>
<gene>
    <name evidence="2" type="ORF">Syun_017710</name>
</gene>
<evidence type="ECO:0000313" key="2">
    <source>
        <dbReference type="EMBL" id="KAK9128913.1"/>
    </source>
</evidence>
<dbReference type="Pfam" id="PF14555">
    <property type="entry name" value="UBA_4"/>
    <property type="match status" value="1"/>
</dbReference>
<feature type="compositionally biased region" description="Basic and acidic residues" evidence="1">
    <location>
        <begin position="80"/>
        <end position="89"/>
    </location>
</feature>
<dbReference type="Gene3D" id="1.10.8.10">
    <property type="entry name" value="DNA helicase RuvA subunit, C-terminal domain"/>
    <property type="match status" value="1"/>
</dbReference>